<organism evidence="2 3">
    <name type="scientific">Phreatobacter stygius</name>
    <dbReference type="NCBI Taxonomy" id="1940610"/>
    <lineage>
        <taxon>Bacteria</taxon>
        <taxon>Pseudomonadati</taxon>
        <taxon>Pseudomonadota</taxon>
        <taxon>Alphaproteobacteria</taxon>
        <taxon>Hyphomicrobiales</taxon>
        <taxon>Phreatobacteraceae</taxon>
        <taxon>Phreatobacter</taxon>
    </lineage>
</organism>
<dbReference type="OrthoDB" id="9811730at2"/>
<dbReference type="EMBL" id="CP039690">
    <property type="protein sequence ID" value="QCI65152.1"/>
    <property type="molecule type" value="Genomic_DNA"/>
</dbReference>
<keyword evidence="3" id="KW-1185">Reference proteome</keyword>
<proteinExistence type="predicted"/>
<protein>
    <recommendedName>
        <fullName evidence="4">Low affinity iron permease family protein</fullName>
    </recommendedName>
</protein>
<sequence length="109" mass="12091">MTEHPIGRLLTTLGTLTARPAAFIVVGLFAAAWLILSPATLEWHGVATLATWLMTLLIQRAEHRDTQAIQAKLDELLRAERLASNALTKIDDQEPEAIEAHRERAQKSD</sequence>
<name>A0A4D7BAK6_9HYPH</name>
<reference evidence="2 3" key="1">
    <citation type="submission" date="2019-04" db="EMBL/GenBank/DDBJ databases">
        <title>Phreatobacter aquaticus sp. nov.</title>
        <authorList>
            <person name="Choi A."/>
        </authorList>
    </citation>
    <scope>NUCLEOTIDE SEQUENCE [LARGE SCALE GENOMIC DNA]</scope>
    <source>
        <strain evidence="2 3">KCTC 52518</strain>
    </source>
</reference>
<keyword evidence="1" id="KW-0812">Transmembrane</keyword>
<evidence type="ECO:0000313" key="2">
    <source>
        <dbReference type="EMBL" id="QCI65152.1"/>
    </source>
</evidence>
<dbReference type="AlphaFoldDB" id="A0A4D7BAK6"/>
<dbReference type="KEGG" id="pstg:E8M01_13590"/>
<keyword evidence="1" id="KW-0472">Membrane</keyword>
<gene>
    <name evidence="2" type="ORF">E8M01_13590</name>
</gene>
<dbReference type="RefSeq" id="WP_136960601.1">
    <property type="nucleotide sequence ID" value="NZ_CP039690.1"/>
</dbReference>
<dbReference type="InterPro" id="IPR007251">
    <property type="entry name" value="Iron_permease_Fet4"/>
</dbReference>
<evidence type="ECO:0008006" key="4">
    <source>
        <dbReference type="Google" id="ProtNLM"/>
    </source>
</evidence>
<feature type="transmembrane region" description="Helical" evidence="1">
    <location>
        <begin position="12"/>
        <end position="35"/>
    </location>
</feature>
<evidence type="ECO:0000256" key="1">
    <source>
        <dbReference type="SAM" id="Phobius"/>
    </source>
</evidence>
<accession>A0A4D7BAK6</accession>
<dbReference type="GO" id="GO:0055085">
    <property type="term" value="P:transmembrane transport"/>
    <property type="evidence" value="ECO:0007669"/>
    <property type="project" value="InterPro"/>
</dbReference>
<keyword evidence="1" id="KW-1133">Transmembrane helix</keyword>
<dbReference type="Pfam" id="PF04120">
    <property type="entry name" value="Iron_permease"/>
    <property type="match status" value="1"/>
</dbReference>
<evidence type="ECO:0000313" key="3">
    <source>
        <dbReference type="Proteomes" id="UP000298781"/>
    </source>
</evidence>
<dbReference type="Proteomes" id="UP000298781">
    <property type="component" value="Chromosome"/>
</dbReference>